<dbReference type="Proteomes" id="UP000051950">
    <property type="component" value="Unassembled WGS sequence"/>
</dbReference>
<dbReference type="RefSeq" id="WP_057933795.1">
    <property type="nucleotide sequence ID" value="NZ_LMZQ01000016.1"/>
</dbReference>
<dbReference type="PANTHER" id="PTHR32234">
    <property type="entry name" value="THIOL:DISULFIDE INTERCHANGE PROTEIN DSBD"/>
    <property type="match status" value="1"/>
</dbReference>
<keyword evidence="1" id="KW-0732">Signal</keyword>
<dbReference type="Gene3D" id="2.60.40.1250">
    <property type="entry name" value="Thiol:disulfide interchange protein DsbD, N-terminal domain"/>
    <property type="match status" value="1"/>
</dbReference>
<keyword evidence="4" id="KW-1185">Reference proteome</keyword>
<keyword evidence="3" id="KW-0813">Transport</keyword>
<accession>A0A0T5VL54</accession>
<organism evidence="3 4">
    <name type="scientific">Pedobacter ginsenosidimutans</name>
    <dbReference type="NCBI Taxonomy" id="687842"/>
    <lineage>
        <taxon>Bacteria</taxon>
        <taxon>Pseudomonadati</taxon>
        <taxon>Bacteroidota</taxon>
        <taxon>Sphingobacteriia</taxon>
        <taxon>Sphingobacteriales</taxon>
        <taxon>Sphingobacteriaceae</taxon>
        <taxon>Pedobacter</taxon>
    </lineage>
</organism>
<dbReference type="Pfam" id="PF11412">
    <property type="entry name" value="DsbD_N"/>
    <property type="match status" value="1"/>
</dbReference>
<feature type="domain" description="Thiol:disulfide interchange protein DsbD N-terminal" evidence="2">
    <location>
        <begin position="37"/>
        <end position="143"/>
    </location>
</feature>
<sequence length="149" mass="16594">MKKITLLFCAICLISLSAYSQILKPVTWSYAAKKTGPNTATVFIKATIDQGWHLYSQFVKDGGPVKTTFSFPSSSAYTLVGKTIEPKAITKFESTFKMDVSYFEKSVVFQQKIKLKGKTAVVKGNVEFMVCDDKQCLPPEQVDFSIPVK</sequence>
<dbReference type="GO" id="GO:0045454">
    <property type="term" value="P:cell redox homeostasis"/>
    <property type="evidence" value="ECO:0007669"/>
    <property type="project" value="TreeGrafter"/>
</dbReference>
<evidence type="ECO:0000313" key="3">
    <source>
        <dbReference type="EMBL" id="KRT14571.1"/>
    </source>
</evidence>
<evidence type="ECO:0000256" key="1">
    <source>
        <dbReference type="SAM" id="SignalP"/>
    </source>
</evidence>
<gene>
    <name evidence="3" type="ORF">ASU31_18675</name>
</gene>
<name>A0A0T5VL54_9SPHI</name>
<dbReference type="OrthoDB" id="767251at2"/>
<dbReference type="AlphaFoldDB" id="A0A0T5VL54"/>
<keyword evidence="3" id="KW-0762">Sugar transport</keyword>
<dbReference type="InterPro" id="IPR028250">
    <property type="entry name" value="DsbDN"/>
</dbReference>
<dbReference type="STRING" id="687842.ASU31_18675"/>
<feature type="signal peptide" evidence="1">
    <location>
        <begin position="1"/>
        <end position="20"/>
    </location>
</feature>
<dbReference type="GO" id="GO:0015035">
    <property type="term" value="F:protein-disulfide reductase activity"/>
    <property type="evidence" value="ECO:0007669"/>
    <property type="project" value="TreeGrafter"/>
</dbReference>
<dbReference type="InterPro" id="IPR036929">
    <property type="entry name" value="DsbDN_sf"/>
</dbReference>
<proteinExistence type="predicted"/>
<comment type="caution">
    <text evidence="3">The sequence shown here is derived from an EMBL/GenBank/DDBJ whole genome shotgun (WGS) entry which is preliminary data.</text>
</comment>
<feature type="chain" id="PRO_5006665350" evidence="1">
    <location>
        <begin position="21"/>
        <end position="149"/>
    </location>
</feature>
<dbReference type="PANTHER" id="PTHR32234:SF0">
    <property type="entry name" value="THIOL:DISULFIDE INTERCHANGE PROTEIN DSBD"/>
    <property type="match status" value="1"/>
</dbReference>
<evidence type="ECO:0000259" key="2">
    <source>
        <dbReference type="Pfam" id="PF11412"/>
    </source>
</evidence>
<evidence type="ECO:0000313" key="4">
    <source>
        <dbReference type="Proteomes" id="UP000051950"/>
    </source>
</evidence>
<protein>
    <submittedName>
        <fullName evidence="3">Sugar transporter</fullName>
    </submittedName>
</protein>
<dbReference type="EMBL" id="LMZQ01000016">
    <property type="protein sequence ID" value="KRT14571.1"/>
    <property type="molecule type" value="Genomic_DNA"/>
</dbReference>
<reference evidence="3 4" key="1">
    <citation type="submission" date="2015-11" db="EMBL/GenBank/DDBJ databases">
        <title>Sequence of Pedobacter ginsenosidimutans.</title>
        <authorList>
            <person name="Carson E."/>
            <person name="Keyser V."/>
            <person name="Newman J."/>
            <person name="Miller J."/>
        </authorList>
    </citation>
    <scope>NUCLEOTIDE SEQUENCE [LARGE SCALE GENOMIC DNA]</scope>
    <source>
        <strain evidence="3 4">KACC 14530</strain>
    </source>
</reference>